<proteinExistence type="predicted"/>
<dbReference type="WBParaSite" id="jg25591">
    <property type="protein sequence ID" value="jg25591"/>
    <property type="gene ID" value="jg25591"/>
</dbReference>
<organism evidence="1 2">
    <name type="scientific">Ditylenchus dipsaci</name>
    <dbReference type="NCBI Taxonomy" id="166011"/>
    <lineage>
        <taxon>Eukaryota</taxon>
        <taxon>Metazoa</taxon>
        <taxon>Ecdysozoa</taxon>
        <taxon>Nematoda</taxon>
        <taxon>Chromadorea</taxon>
        <taxon>Rhabditida</taxon>
        <taxon>Tylenchina</taxon>
        <taxon>Tylenchomorpha</taxon>
        <taxon>Sphaerularioidea</taxon>
        <taxon>Anguinidae</taxon>
        <taxon>Anguininae</taxon>
        <taxon>Ditylenchus</taxon>
    </lineage>
</organism>
<protein>
    <submittedName>
        <fullName evidence="2">AAA-ATPase-like domain-containing protein</fullName>
    </submittedName>
</protein>
<sequence length="182" mass="20717">MFCLPKESGKTVFLQLVSAFRKGTLPQLGFSIFNRLGFVDRTYGKFSVIELDFGTINALDFASLMTATKNMMLDAMLAYNQIRPRITNANLMARFDKYYIGDFSAIEAVDVVRLLAAILKHIYPEKPVLLLVDNFDSPLLKLWDSVFIRFKESPETATQVWNSSHDFIEKLIKALHSIKLAL</sequence>
<evidence type="ECO:0000313" key="1">
    <source>
        <dbReference type="Proteomes" id="UP000887574"/>
    </source>
</evidence>
<name>A0A915E410_9BILA</name>
<dbReference type="AlphaFoldDB" id="A0A915E410"/>
<accession>A0A915E410</accession>
<reference evidence="2" key="1">
    <citation type="submission" date="2022-11" db="UniProtKB">
        <authorList>
            <consortium name="WormBaseParasite"/>
        </authorList>
    </citation>
    <scope>IDENTIFICATION</scope>
</reference>
<keyword evidence="1" id="KW-1185">Reference proteome</keyword>
<evidence type="ECO:0000313" key="2">
    <source>
        <dbReference type="WBParaSite" id="jg25591"/>
    </source>
</evidence>
<dbReference type="Proteomes" id="UP000887574">
    <property type="component" value="Unplaced"/>
</dbReference>